<evidence type="ECO:0000256" key="6">
    <source>
        <dbReference type="ARBA" id="ARBA00024195"/>
    </source>
</evidence>
<keyword evidence="4 7" id="KW-0720">Serine protease</keyword>
<sequence length="379" mass="42064">MVTLKVLLFIFVLSNNRNLFTFAQTRRCFDCVSVTSCEIALDYARMIRVGTLPNESRQVFMKAICGFDPYNRMPKVCCSDFPVVNTKTRGGIPEEDSNLSAESIENHRNVGLLPLHSCGDIDGARITGGEFAKLYEYPWMTLIAYNTTTMGQRFLCGGSIINSRYILTAAHCVILNGKFQNIAGVRIGELDYSTDTDCQGHGFNMICETKVQDIDVEEIIPHENFNELNKSAGGDIALLRLSEPIIMYNNAAPICLPLYDNLRTMSLAGLRGTVAGWGTMENNVQTTKLMKVEIPIKSRDECISSYRSPTVKTFCAGAMKKDSCSGDSGGPFMVESDFNGTIRLVQYGVVSFGKKCGDHPGVYTDVSKYMDWILDHIKE</sequence>
<dbReference type="InterPro" id="IPR018114">
    <property type="entry name" value="TRYPSIN_HIS"/>
</dbReference>
<dbReference type="Pfam" id="PF00089">
    <property type="entry name" value="Trypsin"/>
    <property type="match status" value="1"/>
</dbReference>
<dbReference type="Proteomes" id="UP001652582">
    <property type="component" value="Chromosome 17"/>
</dbReference>
<evidence type="ECO:0000313" key="11">
    <source>
        <dbReference type="RefSeq" id="XP_023936360.2"/>
    </source>
</evidence>
<dbReference type="GO" id="GO:0051604">
    <property type="term" value="P:protein maturation"/>
    <property type="evidence" value="ECO:0007669"/>
    <property type="project" value="UniProtKB-ARBA"/>
</dbReference>
<dbReference type="GO" id="GO:0004252">
    <property type="term" value="F:serine-type endopeptidase activity"/>
    <property type="evidence" value="ECO:0007669"/>
    <property type="project" value="InterPro"/>
</dbReference>
<feature type="domain" description="Peptidase S1" evidence="9">
    <location>
        <begin position="126"/>
        <end position="378"/>
    </location>
</feature>
<evidence type="ECO:0000256" key="2">
    <source>
        <dbReference type="ARBA" id="ARBA00022729"/>
    </source>
</evidence>
<dbReference type="EC" id="3.4.21.-" evidence="7"/>
<keyword evidence="8" id="KW-0964">Secreted</keyword>
<dbReference type="CDD" id="cd00190">
    <property type="entry name" value="Tryp_SPc"/>
    <property type="match status" value="1"/>
</dbReference>
<evidence type="ECO:0000256" key="1">
    <source>
        <dbReference type="ARBA" id="ARBA00022670"/>
    </source>
</evidence>
<evidence type="ECO:0000259" key="9">
    <source>
        <dbReference type="PROSITE" id="PS50240"/>
    </source>
</evidence>
<dbReference type="PROSITE" id="PS50240">
    <property type="entry name" value="TRYPSIN_DOM"/>
    <property type="match status" value="1"/>
</dbReference>
<dbReference type="Gene3D" id="3.30.1640.30">
    <property type="match status" value="1"/>
</dbReference>
<dbReference type="PANTHER" id="PTHR24258:SF144">
    <property type="entry name" value="GH14088P"/>
    <property type="match status" value="1"/>
</dbReference>
<evidence type="ECO:0000256" key="8">
    <source>
        <dbReference type="RuleBase" id="RU366078"/>
    </source>
</evidence>
<keyword evidence="2 8" id="KW-0732">Signal</keyword>
<keyword evidence="10" id="KW-1185">Reference proteome</keyword>
<dbReference type="RefSeq" id="XP_023936360.2">
    <property type="nucleotide sequence ID" value="XM_024080592.2"/>
</dbReference>
<accession>A0A6J1MLE8</accession>
<dbReference type="PANTHER" id="PTHR24258">
    <property type="entry name" value="SERINE PROTEASE-RELATED"/>
    <property type="match status" value="1"/>
</dbReference>
<dbReference type="InterPro" id="IPR033116">
    <property type="entry name" value="TRYPSIN_SER"/>
</dbReference>
<dbReference type="AlphaFoldDB" id="A0A6J1MLE8"/>
<dbReference type="InterPro" id="IPR038565">
    <property type="entry name" value="CLIP_sf"/>
</dbReference>
<comment type="domain">
    <text evidence="8">The clip domain consists of 35-55 residues which are 'knitted' together usually by 3 conserved disulfide bonds forming a clip-like compact structure.</text>
</comment>
<evidence type="ECO:0000256" key="5">
    <source>
        <dbReference type="ARBA" id="ARBA00023157"/>
    </source>
</evidence>
<dbReference type="SMART" id="SM00020">
    <property type="entry name" value="Tryp_SPc"/>
    <property type="match status" value="1"/>
</dbReference>
<dbReference type="PRINTS" id="PR00722">
    <property type="entry name" value="CHYMOTRYPSIN"/>
</dbReference>
<name>A0A6J1MLE8_BICAN</name>
<evidence type="ECO:0000256" key="7">
    <source>
        <dbReference type="RuleBase" id="RU363034"/>
    </source>
</evidence>
<dbReference type="GO" id="GO:0046872">
    <property type="term" value="F:metal ion binding"/>
    <property type="evidence" value="ECO:0007669"/>
    <property type="project" value="UniProtKB-KW"/>
</dbReference>
<organism evidence="10 11">
    <name type="scientific">Bicyclus anynana</name>
    <name type="common">Squinting bush brown butterfly</name>
    <dbReference type="NCBI Taxonomy" id="110368"/>
    <lineage>
        <taxon>Eukaryota</taxon>
        <taxon>Metazoa</taxon>
        <taxon>Ecdysozoa</taxon>
        <taxon>Arthropoda</taxon>
        <taxon>Hexapoda</taxon>
        <taxon>Insecta</taxon>
        <taxon>Pterygota</taxon>
        <taxon>Neoptera</taxon>
        <taxon>Endopterygota</taxon>
        <taxon>Lepidoptera</taxon>
        <taxon>Glossata</taxon>
        <taxon>Ditrysia</taxon>
        <taxon>Papilionoidea</taxon>
        <taxon>Nymphalidae</taxon>
        <taxon>Satyrinae</taxon>
        <taxon>Satyrini</taxon>
        <taxon>Mycalesina</taxon>
        <taxon>Bicyclus</taxon>
    </lineage>
</organism>
<evidence type="ECO:0000256" key="3">
    <source>
        <dbReference type="ARBA" id="ARBA00022801"/>
    </source>
</evidence>
<dbReference type="GeneID" id="112044674"/>
<comment type="subcellular location">
    <subcellularLocation>
        <location evidence="8">Secreted</location>
    </subcellularLocation>
</comment>
<dbReference type="SUPFAM" id="SSF50494">
    <property type="entry name" value="Trypsin-like serine proteases"/>
    <property type="match status" value="1"/>
</dbReference>
<comment type="similarity">
    <text evidence="6 8">Belongs to the peptidase S1 family. CLIP subfamily.</text>
</comment>
<dbReference type="InterPro" id="IPR022700">
    <property type="entry name" value="CLIP"/>
</dbReference>
<feature type="signal peptide" evidence="8">
    <location>
        <begin position="1"/>
        <end position="23"/>
    </location>
</feature>
<dbReference type="GO" id="GO:0006508">
    <property type="term" value="P:proteolysis"/>
    <property type="evidence" value="ECO:0007669"/>
    <property type="project" value="UniProtKB-KW"/>
</dbReference>
<dbReference type="Gene3D" id="2.40.10.10">
    <property type="entry name" value="Trypsin-like serine proteases"/>
    <property type="match status" value="2"/>
</dbReference>
<gene>
    <name evidence="11 12" type="primary">LOC112044674</name>
</gene>
<evidence type="ECO:0000256" key="4">
    <source>
        <dbReference type="ARBA" id="ARBA00022825"/>
    </source>
</evidence>
<dbReference type="Pfam" id="PF12032">
    <property type="entry name" value="CLIP"/>
    <property type="match status" value="1"/>
</dbReference>
<keyword evidence="5" id="KW-1015">Disulfide bond</keyword>
<dbReference type="PROSITE" id="PS00135">
    <property type="entry name" value="TRYPSIN_SER"/>
    <property type="match status" value="1"/>
</dbReference>
<dbReference type="RefSeq" id="XP_052742397.1">
    <property type="nucleotide sequence ID" value="XM_052886437.1"/>
</dbReference>
<reference evidence="11 12" key="1">
    <citation type="submission" date="2025-05" db="UniProtKB">
        <authorList>
            <consortium name="RefSeq"/>
        </authorList>
    </citation>
    <scope>IDENTIFICATION</scope>
</reference>
<evidence type="ECO:0000313" key="12">
    <source>
        <dbReference type="RefSeq" id="XP_052742397.1"/>
    </source>
</evidence>
<dbReference type="InterPro" id="IPR009003">
    <property type="entry name" value="Peptidase_S1_PA"/>
</dbReference>
<dbReference type="InterPro" id="IPR001254">
    <property type="entry name" value="Trypsin_dom"/>
</dbReference>
<keyword evidence="1 7" id="KW-0645">Protease</keyword>
<dbReference type="PROSITE" id="PS00134">
    <property type="entry name" value="TRYPSIN_HIS"/>
    <property type="match status" value="1"/>
</dbReference>
<proteinExistence type="inferred from homology"/>
<keyword evidence="3 7" id="KW-0378">Hydrolase</keyword>
<feature type="chain" id="PRO_5044948178" description="CLIP domain-containing serine protease" evidence="8">
    <location>
        <begin position="24"/>
        <end position="379"/>
    </location>
</feature>
<evidence type="ECO:0000313" key="10">
    <source>
        <dbReference type="Proteomes" id="UP001652582"/>
    </source>
</evidence>
<dbReference type="InterPro" id="IPR043504">
    <property type="entry name" value="Peptidase_S1_PA_chymotrypsin"/>
</dbReference>
<dbReference type="OrthoDB" id="547031at2759"/>
<dbReference type="KEGG" id="bany:112044674"/>
<protein>
    <recommendedName>
        <fullName evidence="8">CLIP domain-containing serine protease</fullName>
        <ecNumber evidence="7">3.4.21.-</ecNumber>
    </recommendedName>
</protein>
<dbReference type="InterPro" id="IPR001314">
    <property type="entry name" value="Peptidase_S1A"/>
</dbReference>